<name>A0A9P5Z056_9AGAR</name>
<protein>
    <submittedName>
        <fullName evidence="2">Uncharacterized protein</fullName>
    </submittedName>
</protein>
<proteinExistence type="predicted"/>
<feature type="region of interest" description="Disordered" evidence="1">
    <location>
        <begin position="452"/>
        <end position="485"/>
    </location>
</feature>
<feature type="region of interest" description="Disordered" evidence="1">
    <location>
        <begin position="1"/>
        <end position="32"/>
    </location>
</feature>
<comment type="caution">
    <text evidence="2">The sequence shown here is derived from an EMBL/GenBank/DDBJ whole genome shotgun (WGS) entry which is preliminary data.</text>
</comment>
<feature type="compositionally biased region" description="Polar residues" evidence="1">
    <location>
        <begin position="648"/>
        <end position="666"/>
    </location>
</feature>
<reference evidence="2" key="1">
    <citation type="submission" date="2020-11" db="EMBL/GenBank/DDBJ databases">
        <authorList>
            <consortium name="DOE Joint Genome Institute"/>
            <person name="Ahrendt S."/>
            <person name="Riley R."/>
            <person name="Andreopoulos W."/>
            <person name="Labutti K."/>
            <person name="Pangilinan J."/>
            <person name="Ruiz-Duenas F.J."/>
            <person name="Barrasa J.M."/>
            <person name="Sanchez-Garcia M."/>
            <person name="Camarero S."/>
            <person name="Miyauchi S."/>
            <person name="Serrano A."/>
            <person name="Linde D."/>
            <person name="Babiker R."/>
            <person name="Drula E."/>
            <person name="Ayuso-Fernandez I."/>
            <person name="Pacheco R."/>
            <person name="Padilla G."/>
            <person name="Ferreira P."/>
            <person name="Barriuso J."/>
            <person name="Kellner H."/>
            <person name="Castanera R."/>
            <person name="Alfaro M."/>
            <person name="Ramirez L."/>
            <person name="Pisabarro A.G."/>
            <person name="Kuo A."/>
            <person name="Tritt A."/>
            <person name="Lipzen A."/>
            <person name="He G."/>
            <person name="Yan M."/>
            <person name="Ng V."/>
            <person name="Cullen D."/>
            <person name="Martin F."/>
            <person name="Rosso M.-N."/>
            <person name="Henrissat B."/>
            <person name="Hibbett D."/>
            <person name="Martinez A.T."/>
            <person name="Grigoriev I.V."/>
        </authorList>
    </citation>
    <scope>NUCLEOTIDE SEQUENCE</scope>
    <source>
        <strain evidence="2">CIRM-BRFM 674</strain>
    </source>
</reference>
<gene>
    <name evidence="2" type="ORF">BDN70DRAFT_724010</name>
</gene>
<keyword evidence="3" id="KW-1185">Reference proteome</keyword>
<feature type="compositionally biased region" description="Low complexity" evidence="1">
    <location>
        <begin position="499"/>
        <end position="510"/>
    </location>
</feature>
<dbReference type="AlphaFoldDB" id="A0A9P5Z056"/>
<feature type="region of interest" description="Disordered" evidence="1">
    <location>
        <begin position="499"/>
        <end position="536"/>
    </location>
</feature>
<organism evidence="2 3">
    <name type="scientific">Pholiota conissans</name>
    <dbReference type="NCBI Taxonomy" id="109636"/>
    <lineage>
        <taxon>Eukaryota</taxon>
        <taxon>Fungi</taxon>
        <taxon>Dikarya</taxon>
        <taxon>Basidiomycota</taxon>
        <taxon>Agaricomycotina</taxon>
        <taxon>Agaricomycetes</taxon>
        <taxon>Agaricomycetidae</taxon>
        <taxon>Agaricales</taxon>
        <taxon>Agaricineae</taxon>
        <taxon>Strophariaceae</taxon>
        <taxon>Pholiota</taxon>
    </lineage>
</organism>
<dbReference type="Proteomes" id="UP000807469">
    <property type="component" value="Unassembled WGS sequence"/>
</dbReference>
<accession>A0A9P5Z056</accession>
<feature type="region of interest" description="Disordered" evidence="1">
    <location>
        <begin position="615"/>
        <end position="666"/>
    </location>
</feature>
<feature type="compositionally biased region" description="Polar residues" evidence="1">
    <location>
        <begin position="469"/>
        <end position="478"/>
    </location>
</feature>
<sequence length="789" mass="85097">MHKFIGRTPGTSSTLPRPQSIAFCGSPPSTPRLSKTISLSPRKFLPGATPSNSAVAPYIARKNLRTLATSPTKSLRCAAPRIHSSFPPTTMIQSLQASVKSIPRWPPLVEPAESLKPTLPLVMARSRLSPLRPDVTKRPIPQKMRAKLSPGREKVEHHSLALTSHVNVSLATKPSARDLGKRRGVIMMEKLDIEPNTHKQKVVENTVIVPTTGQIEFHKIPVFYPSTSEYAVATKSDPVQIDSSVGTNARNRSNNNENIDDLISELDPAPNEPLHANACASLDLSKIDTQFSNLVDSMSDSNLGSLEMTQNSDSDSEMEYSGLPTVEREPGVFSDSLNALPAFCRTLLKDAAKTLGAGVNNMTKGCNDSTFEGALQSTFDVSSFSRVNSKGFPSASLISATFGHRRSGTSSSSGSSSRRSSEFLFSRESPIRSISAISPPLFGLTKHYNRSSNTLSRQDINKKDLGSERLSSSQTTLPAATHGKKTSVFSKLDTSCLQSNVSTSNQTSNPPTTPQKEMEEKEDQAINPPSMSPKRPAFWNEKVTRLPMRSKPNAISDQTLSPSPIQSVPESELCLGQNISNESLSPKVKPTSVGNPSSCPIVIPYLALNRSHSSQFKPRSNTIHTHLSSPSRSLVSGSLVPPSPPTKPRSNTVNTYSPINRSPLSQHVMNNSVEFQSRLNDSKTSPSMPLPTSHQRTSVQKLAASKLAKSISKSIPLRVTKSTVAGPTALSRPSPPTAAFMVPNKPISTGRRTGSSVAPLIPNCPTSSNGVISPSQCRSLLRNSLSMVR</sequence>
<feature type="region of interest" description="Disordered" evidence="1">
    <location>
        <begin position="677"/>
        <end position="696"/>
    </location>
</feature>
<feature type="compositionally biased region" description="Low complexity" evidence="1">
    <location>
        <begin position="627"/>
        <end position="640"/>
    </location>
</feature>
<evidence type="ECO:0000313" key="3">
    <source>
        <dbReference type="Proteomes" id="UP000807469"/>
    </source>
</evidence>
<evidence type="ECO:0000313" key="2">
    <source>
        <dbReference type="EMBL" id="KAF9478787.1"/>
    </source>
</evidence>
<dbReference type="EMBL" id="MU155226">
    <property type="protein sequence ID" value="KAF9478787.1"/>
    <property type="molecule type" value="Genomic_DNA"/>
</dbReference>
<dbReference type="OrthoDB" id="3069649at2759"/>
<feature type="compositionally biased region" description="Polar residues" evidence="1">
    <location>
        <begin position="615"/>
        <end position="626"/>
    </location>
</feature>
<evidence type="ECO:0000256" key="1">
    <source>
        <dbReference type="SAM" id="MobiDB-lite"/>
    </source>
</evidence>